<dbReference type="Proteomes" id="UP000558488">
    <property type="component" value="Unassembled WGS sequence"/>
</dbReference>
<dbReference type="AlphaFoldDB" id="A0A7J7S0L1"/>
<name>A0A7J7S0L1_PIPKU</name>
<sequence length="169" mass="17679">MPPWDIPPTPVLSASPEGPFCKLASLCCAAVCSEGTQTWSQERESLTNPSPLSFPLCLSASPLSETPSGFPAPRSSAPIWCLLHVCCIELSPSSFPCAPQLPAHTPSPSVSLSRSLSDSLWLSTSSPCGSQCHLSGLYLLSVSVPLLHSTLSNTPPTPPHTPPPVSPLI</sequence>
<evidence type="ECO:0000313" key="2">
    <source>
        <dbReference type="Proteomes" id="UP000558488"/>
    </source>
</evidence>
<organism evidence="1 2">
    <name type="scientific">Pipistrellus kuhlii</name>
    <name type="common">Kuhl's pipistrelle</name>
    <dbReference type="NCBI Taxonomy" id="59472"/>
    <lineage>
        <taxon>Eukaryota</taxon>
        <taxon>Metazoa</taxon>
        <taxon>Chordata</taxon>
        <taxon>Craniata</taxon>
        <taxon>Vertebrata</taxon>
        <taxon>Euteleostomi</taxon>
        <taxon>Mammalia</taxon>
        <taxon>Eutheria</taxon>
        <taxon>Laurasiatheria</taxon>
        <taxon>Chiroptera</taxon>
        <taxon>Yangochiroptera</taxon>
        <taxon>Vespertilionidae</taxon>
        <taxon>Pipistrellus</taxon>
    </lineage>
</organism>
<accession>A0A7J7S0L1</accession>
<evidence type="ECO:0000313" key="1">
    <source>
        <dbReference type="EMBL" id="KAF6281898.1"/>
    </source>
</evidence>
<reference evidence="1 2" key="1">
    <citation type="journal article" date="2020" name="Nature">
        <title>Six reference-quality genomes reveal evolution of bat adaptations.</title>
        <authorList>
            <person name="Jebb D."/>
            <person name="Huang Z."/>
            <person name="Pippel M."/>
            <person name="Hughes G.M."/>
            <person name="Lavrichenko K."/>
            <person name="Devanna P."/>
            <person name="Winkler S."/>
            <person name="Jermiin L.S."/>
            <person name="Skirmuntt E.C."/>
            <person name="Katzourakis A."/>
            <person name="Burkitt-Gray L."/>
            <person name="Ray D.A."/>
            <person name="Sullivan K.A.M."/>
            <person name="Roscito J.G."/>
            <person name="Kirilenko B.M."/>
            <person name="Davalos L.M."/>
            <person name="Corthals A.P."/>
            <person name="Power M.L."/>
            <person name="Jones G."/>
            <person name="Ransome R.D."/>
            <person name="Dechmann D.K.N."/>
            <person name="Locatelli A.G."/>
            <person name="Puechmaille S.J."/>
            <person name="Fedrigo O."/>
            <person name="Jarvis E.D."/>
            <person name="Hiller M."/>
            <person name="Vernes S.C."/>
            <person name="Myers E.W."/>
            <person name="Teeling E.C."/>
        </authorList>
    </citation>
    <scope>NUCLEOTIDE SEQUENCE [LARGE SCALE GENOMIC DNA]</scope>
    <source>
        <strain evidence="1">MPipKuh1</strain>
        <tissue evidence="1">Flight muscle</tissue>
    </source>
</reference>
<gene>
    <name evidence="1" type="ORF">mPipKuh1_010199</name>
</gene>
<dbReference type="EMBL" id="JACAGB010000055">
    <property type="protein sequence ID" value="KAF6281898.1"/>
    <property type="molecule type" value="Genomic_DNA"/>
</dbReference>
<protein>
    <submittedName>
        <fullName evidence="1">Uncharacterized protein</fullName>
    </submittedName>
</protein>
<proteinExistence type="predicted"/>
<keyword evidence="2" id="KW-1185">Reference proteome</keyword>
<comment type="caution">
    <text evidence="1">The sequence shown here is derived from an EMBL/GenBank/DDBJ whole genome shotgun (WGS) entry which is preliminary data.</text>
</comment>